<dbReference type="InterPro" id="IPR000408">
    <property type="entry name" value="Reg_chr_condens"/>
</dbReference>
<comment type="caution">
    <text evidence="4">The sequence shown here is derived from an EMBL/GenBank/DDBJ whole genome shotgun (WGS) entry which is preliminary data.</text>
</comment>
<evidence type="ECO:0000256" key="2">
    <source>
        <dbReference type="SAM" id="MobiDB-lite"/>
    </source>
</evidence>
<organism evidence="4 5">
    <name type="scientific">Anaeramoeba flamelloides</name>
    <dbReference type="NCBI Taxonomy" id="1746091"/>
    <lineage>
        <taxon>Eukaryota</taxon>
        <taxon>Metamonada</taxon>
        <taxon>Anaeramoebidae</taxon>
        <taxon>Anaeramoeba</taxon>
    </lineage>
</organism>
<feature type="domain" description="BTB" evidence="3">
    <location>
        <begin position="474"/>
        <end position="540"/>
    </location>
</feature>
<dbReference type="Proteomes" id="UP001146793">
    <property type="component" value="Unassembled WGS sequence"/>
</dbReference>
<dbReference type="SUPFAM" id="SSF54695">
    <property type="entry name" value="POZ domain"/>
    <property type="match status" value="1"/>
</dbReference>
<evidence type="ECO:0000259" key="3">
    <source>
        <dbReference type="PROSITE" id="PS50097"/>
    </source>
</evidence>
<sequence>MMLKNFARGDNPNGLLGIENKEGSTFKEWKKLLKDDLLHVAASDTQALFIQMDGSVFLSGQYCSGLEKIELNEDVVKLSSSFYFFAVLTSTGKTYVLGDVNSRFGFETKPDHKTFKEVPLFKEKNIVLKDLVCGVIQCYWISENNELWASGSGGSGRLGNGSSNDIKTPTKVHDSVERVFSGVYSYHMFYITMEGKLFGCGEGGSGKLGNGSDKQEIIPKEIIIKGLNTSEILDIQGGYSQSVLLTTSGEIYTCGSSNSGQGENVTTNVFTKLKIPEGLVIKKIAVSCHPTLMLSQNNEFYYFGGGSGLASSSTPTKLECDLIDPSDNIELISGSFSFFIYETIDQTKNDFANLLESGASSDCTIHNIKAHKILIETRTKKTFETIKKLLEEKYDQEIAQNFLTWVYTEKITNLNIKPILVQLGFEDFKRGRLQRDLELLYKDEDSKDFNILVNEDLEDEEKNNYQDDDENDDNDDDDEIDKIEIPVHKFILQARSGLFREMFENTTVNSNSVQDFSQKTPESLEILIKFFYTGKIELTADDDPELIVEELEDAQEYYQLSNNINLKTCLQKIRKQFNLEKK</sequence>
<dbReference type="EMBL" id="JANTQA010000012">
    <property type="protein sequence ID" value="KAJ3449932.1"/>
    <property type="molecule type" value="Genomic_DNA"/>
</dbReference>
<gene>
    <name evidence="4" type="ORF">M0812_06092</name>
</gene>
<dbReference type="SMART" id="SM00225">
    <property type="entry name" value="BTB"/>
    <property type="match status" value="1"/>
</dbReference>
<protein>
    <submittedName>
        <fullName evidence="4">Btk-binding protein-related</fullName>
    </submittedName>
</protein>
<dbReference type="GO" id="GO:0005085">
    <property type="term" value="F:guanyl-nucleotide exchange factor activity"/>
    <property type="evidence" value="ECO:0007669"/>
    <property type="project" value="TreeGrafter"/>
</dbReference>
<evidence type="ECO:0000313" key="5">
    <source>
        <dbReference type="Proteomes" id="UP001146793"/>
    </source>
</evidence>
<dbReference type="PROSITE" id="PS50012">
    <property type="entry name" value="RCC1_3"/>
    <property type="match status" value="1"/>
</dbReference>
<proteinExistence type="predicted"/>
<dbReference type="SUPFAM" id="SSF50985">
    <property type="entry name" value="RCC1/BLIP-II"/>
    <property type="match status" value="1"/>
</dbReference>
<dbReference type="GO" id="GO:0005737">
    <property type="term" value="C:cytoplasm"/>
    <property type="evidence" value="ECO:0007669"/>
    <property type="project" value="TreeGrafter"/>
</dbReference>
<dbReference type="InterPro" id="IPR051553">
    <property type="entry name" value="Ran_GTPase-activating"/>
</dbReference>
<name>A0AAV8AAU1_9EUKA</name>
<feature type="repeat" description="RCC1" evidence="1">
    <location>
        <begin position="195"/>
        <end position="248"/>
    </location>
</feature>
<dbReference type="Gene3D" id="2.130.10.30">
    <property type="entry name" value="Regulator of chromosome condensation 1/beta-lactamase-inhibitor protein II"/>
    <property type="match status" value="1"/>
</dbReference>
<dbReference type="CDD" id="cd18186">
    <property type="entry name" value="BTB_POZ_ZBTB_KLHL-like"/>
    <property type="match status" value="1"/>
</dbReference>
<evidence type="ECO:0000313" key="4">
    <source>
        <dbReference type="EMBL" id="KAJ3449932.1"/>
    </source>
</evidence>
<dbReference type="PANTHER" id="PTHR45982">
    <property type="entry name" value="REGULATOR OF CHROMOSOME CONDENSATION"/>
    <property type="match status" value="1"/>
</dbReference>
<evidence type="ECO:0000256" key="1">
    <source>
        <dbReference type="PROSITE-ProRule" id="PRU00235"/>
    </source>
</evidence>
<accession>A0AAV8AAU1</accession>
<dbReference type="AlphaFoldDB" id="A0AAV8AAU1"/>
<dbReference type="InterPro" id="IPR009091">
    <property type="entry name" value="RCC1/BLIP-II"/>
</dbReference>
<dbReference type="Pfam" id="PF00651">
    <property type="entry name" value="BTB"/>
    <property type="match status" value="1"/>
</dbReference>
<dbReference type="Pfam" id="PF00415">
    <property type="entry name" value="RCC1"/>
    <property type="match status" value="1"/>
</dbReference>
<dbReference type="PANTHER" id="PTHR45982:SF1">
    <property type="entry name" value="REGULATOR OF CHROMOSOME CONDENSATION"/>
    <property type="match status" value="1"/>
</dbReference>
<reference evidence="4" key="1">
    <citation type="submission" date="2022-08" db="EMBL/GenBank/DDBJ databases">
        <title>Novel sulphate-reducing endosymbionts in the free-living metamonad Anaeramoeba.</title>
        <authorList>
            <person name="Jerlstrom-Hultqvist J."/>
            <person name="Cepicka I."/>
            <person name="Gallot-Lavallee L."/>
            <person name="Salas-Leiva D."/>
            <person name="Curtis B.A."/>
            <person name="Zahonova K."/>
            <person name="Pipaliya S."/>
            <person name="Dacks J."/>
            <person name="Roger A.J."/>
        </authorList>
    </citation>
    <scope>NUCLEOTIDE SEQUENCE</scope>
    <source>
        <strain evidence="4">Busselton2</strain>
    </source>
</reference>
<dbReference type="PROSITE" id="PS50097">
    <property type="entry name" value="BTB"/>
    <property type="match status" value="1"/>
</dbReference>
<dbReference type="Gene3D" id="3.30.710.10">
    <property type="entry name" value="Potassium Channel Kv1.1, Chain A"/>
    <property type="match status" value="1"/>
</dbReference>
<dbReference type="InterPro" id="IPR011333">
    <property type="entry name" value="SKP1/BTB/POZ_sf"/>
</dbReference>
<dbReference type="InterPro" id="IPR000210">
    <property type="entry name" value="BTB/POZ_dom"/>
</dbReference>
<feature type="region of interest" description="Disordered" evidence="2">
    <location>
        <begin position="460"/>
        <end position="479"/>
    </location>
</feature>